<dbReference type="Proteomes" id="UP001333110">
    <property type="component" value="Unassembled WGS sequence"/>
</dbReference>
<dbReference type="EMBL" id="JAUNZN010000001">
    <property type="protein sequence ID" value="KAK4831049.1"/>
    <property type="molecule type" value="Genomic_DNA"/>
</dbReference>
<accession>A0AAN7S3T4</accession>
<reference evidence="2 3" key="1">
    <citation type="journal article" date="2023" name="J. Hered.">
        <title>Chromosome-level genome of the wood stork (Mycteria americana) provides insight into avian chromosome evolution.</title>
        <authorList>
            <person name="Flamio R. Jr."/>
            <person name="Ramstad K.M."/>
        </authorList>
    </citation>
    <scope>NUCLEOTIDE SEQUENCE [LARGE SCALE GENOMIC DNA]</scope>
    <source>
        <strain evidence="2">JAX WOST 10</strain>
    </source>
</reference>
<evidence type="ECO:0000256" key="1">
    <source>
        <dbReference type="SAM" id="MobiDB-lite"/>
    </source>
</evidence>
<organism evidence="2 3">
    <name type="scientific">Mycteria americana</name>
    <name type="common">Wood stork</name>
    <dbReference type="NCBI Taxonomy" id="33587"/>
    <lineage>
        <taxon>Eukaryota</taxon>
        <taxon>Metazoa</taxon>
        <taxon>Chordata</taxon>
        <taxon>Craniata</taxon>
        <taxon>Vertebrata</taxon>
        <taxon>Euteleostomi</taxon>
        <taxon>Archelosauria</taxon>
        <taxon>Archosauria</taxon>
        <taxon>Dinosauria</taxon>
        <taxon>Saurischia</taxon>
        <taxon>Theropoda</taxon>
        <taxon>Coelurosauria</taxon>
        <taxon>Aves</taxon>
        <taxon>Neognathae</taxon>
        <taxon>Neoaves</taxon>
        <taxon>Aequornithes</taxon>
        <taxon>Ciconiiformes</taxon>
        <taxon>Ciconiidae</taxon>
        <taxon>Mycteria</taxon>
    </lineage>
</organism>
<name>A0AAN7S3T4_MYCAM</name>
<gene>
    <name evidence="2" type="ORF">QYF61_014981</name>
</gene>
<evidence type="ECO:0000313" key="3">
    <source>
        <dbReference type="Proteomes" id="UP001333110"/>
    </source>
</evidence>
<comment type="caution">
    <text evidence="2">The sequence shown here is derived from an EMBL/GenBank/DDBJ whole genome shotgun (WGS) entry which is preliminary data.</text>
</comment>
<keyword evidence="3" id="KW-1185">Reference proteome</keyword>
<proteinExistence type="predicted"/>
<feature type="compositionally biased region" description="Basic residues" evidence="1">
    <location>
        <begin position="259"/>
        <end position="277"/>
    </location>
</feature>
<dbReference type="AlphaFoldDB" id="A0AAN7S3T4"/>
<feature type="region of interest" description="Disordered" evidence="1">
    <location>
        <begin position="250"/>
        <end position="277"/>
    </location>
</feature>
<protein>
    <submittedName>
        <fullName evidence="2">Uncharacterized protein</fullName>
    </submittedName>
</protein>
<evidence type="ECO:0000313" key="2">
    <source>
        <dbReference type="EMBL" id="KAK4831049.1"/>
    </source>
</evidence>
<sequence length="277" mass="32544">MDNIAQVIHECETCAAIKQAKRLKPAWYGGRWLKYKYGEAWQIDYITLPQTCKASAMCSQWWKQPPDGWKHILYPMSPPRTLSWALKSKSYGDMAPQKELALYTEHDGTWYGIALWSVWINYPDCVPSQLLLHLAEHGKLKSAATTKTSLYYCLVPLGGLREGRIFSIPRLFEYRQKPISARQSRVVGRVMTVTQRNGLASNFINWRIPQTDKLNNLTSLTNKQRRFGNGAIFRASRSQTCIYILEKQRKREEKQEKERRRKEKKRKKKYHHPWIPR</sequence>